<keyword evidence="1" id="KW-0732">Signal</keyword>
<comment type="caution">
    <text evidence="2">The sequence shown here is derived from an EMBL/GenBank/DDBJ whole genome shotgun (WGS) entry which is preliminary data.</text>
</comment>
<sequence length="158" mass="17036">MNLRKRMTALAATTTLAGLATLGMTAPAQATAAGPAAAASASAHSAASTRPASAAGASWRENNYRIAFYDARHITSHVCIGGVNQRETWTGHCWDTPGANTYFNGWYWHGCIHLIGYNANWSQKRWDAWFDVDRYAGAQSAGNGEFVWYTNDGQADGC</sequence>
<feature type="chain" id="PRO_5047056390" description="Secreted protein" evidence="1">
    <location>
        <begin position="33"/>
        <end position="158"/>
    </location>
</feature>
<evidence type="ECO:0008006" key="4">
    <source>
        <dbReference type="Google" id="ProtNLM"/>
    </source>
</evidence>
<organism evidence="2 3">
    <name type="scientific">Streptantibioticus rubrisoli</name>
    <dbReference type="NCBI Taxonomy" id="1387313"/>
    <lineage>
        <taxon>Bacteria</taxon>
        <taxon>Bacillati</taxon>
        <taxon>Actinomycetota</taxon>
        <taxon>Actinomycetes</taxon>
        <taxon>Kitasatosporales</taxon>
        <taxon>Streptomycetaceae</taxon>
        <taxon>Streptantibioticus</taxon>
    </lineage>
</organism>
<evidence type="ECO:0000313" key="3">
    <source>
        <dbReference type="Proteomes" id="UP001206206"/>
    </source>
</evidence>
<gene>
    <name evidence="2" type="ORF">NON19_07495</name>
</gene>
<accession>A0ABT1PCC2</accession>
<evidence type="ECO:0000313" key="2">
    <source>
        <dbReference type="EMBL" id="MCQ4041878.1"/>
    </source>
</evidence>
<evidence type="ECO:0000256" key="1">
    <source>
        <dbReference type="SAM" id="SignalP"/>
    </source>
</evidence>
<proteinExistence type="predicted"/>
<protein>
    <recommendedName>
        <fullName evidence="4">Secreted protein</fullName>
    </recommendedName>
</protein>
<dbReference type="RefSeq" id="WP_255925870.1">
    <property type="nucleotide sequence ID" value="NZ_JANFNH010000004.1"/>
</dbReference>
<keyword evidence="3" id="KW-1185">Reference proteome</keyword>
<dbReference type="Proteomes" id="UP001206206">
    <property type="component" value="Unassembled WGS sequence"/>
</dbReference>
<reference evidence="2 3" key="1">
    <citation type="submission" date="2022-06" db="EMBL/GenBank/DDBJ databases">
        <title>Draft genome sequence of type strain Streptomyces rubrisoli DSM 42083.</title>
        <authorList>
            <person name="Duangmal K."/>
            <person name="Klaysubun C."/>
        </authorList>
    </citation>
    <scope>NUCLEOTIDE SEQUENCE [LARGE SCALE GENOMIC DNA]</scope>
    <source>
        <strain evidence="2 3">DSM 42083</strain>
    </source>
</reference>
<name>A0ABT1PCC2_9ACTN</name>
<feature type="signal peptide" evidence="1">
    <location>
        <begin position="1"/>
        <end position="32"/>
    </location>
</feature>
<dbReference type="EMBL" id="JANFNH010000004">
    <property type="protein sequence ID" value="MCQ4041878.1"/>
    <property type="molecule type" value="Genomic_DNA"/>
</dbReference>